<evidence type="ECO:0008006" key="5">
    <source>
        <dbReference type="Google" id="ProtNLM"/>
    </source>
</evidence>
<proteinExistence type="predicted"/>
<dbReference type="AlphaFoldDB" id="A0A9W4H5H3"/>
<evidence type="ECO:0000256" key="1">
    <source>
        <dbReference type="ARBA" id="ARBA00022729"/>
    </source>
</evidence>
<dbReference type="EMBL" id="CAJVAX010000019">
    <property type="protein sequence ID" value="CAG7652057.1"/>
    <property type="molecule type" value="Genomic_DNA"/>
</dbReference>
<dbReference type="Proteomes" id="UP001153328">
    <property type="component" value="Unassembled WGS sequence"/>
</dbReference>
<organism evidence="3 4">
    <name type="scientific">Actinacidiphila bryophytorum</name>
    <dbReference type="NCBI Taxonomy" id="1436133"/>
    <lineage>
        <taxon>Bacteria</taxon>
        <taxon>Bacillati</taxon>
        <taxon>Actinomycetota</taxon>
        <taxon>Actinomycetes</taxon>
        <taxon>Kitasatosporales</taxon>
        <taxon>Streptomycetaceae</taxon>
        <taxon>Actinacidiphila</taxon>
    </lineage>
</organism>
<dbReference type="PANTHER" id="PTHR46580:SF4">
    <property type="entry name" value="ATP_GTP-BINDING PROTEIN"/>
    <property type="match status" value="1"/>
</dbReference>
<accession>A0A9W4H5H3</accession>
<evidence type="ECO:0000313" key="3">
    <source>
        <dbReference type="EMBL" id="CAG7652057.1"/>
    </source>
</evidence>
<protein>
    <recommendedName>
        <fullName evidence="5">ATP/GTP-binding protein</fullName>
    </recommendedName>
</protein>
<reference evidence="3" key="1">
    <citation type="submission" date="2021-06" db="EMBL/GenBank/DDBJ databases">
        <authorList>
            <person name="Arsene-Ploetze F."/>
        </authorList>
    </citation>
    <scope>NUCLEOTIDE SEQUENCE</scope>
    <source>
        <strain evidence="3">SBRY1</strain>
    </source>
</reference>
<keyword evidence="1 2" id="KW-0732">Signal</keyword>
<evidence type="ECO:0000256" key="2">
    <source>
        <dbReference type="SAM" id="SignalP"/>
    </source>
</evidence>
<evidence type="ECO:0000313" key="4">
    <source>
        <dbReference type="Proteomes" id="UP001153328"/>
    </source>
</evidence>
<keyword evidence="4" id="KW-1185">Reference proteome</keyword>
<dbReference type="Pfam" id="PF13517">
    <property type="entry name" value="FG-GAP_3"/>
    <property type="match status" value="2"/>
</dbReference>
<sequence>MRRVGRTVRGIAAAAAGVLLGALGAAVPAHAATGFYACPRGYFCAWTGENGTGSMMKTNKNMPTLGAWDNRIVSVSNQTTSVVCTYTDANYVYDDGYSFERPELAGEGGWTGGTPDISSLKFVKTERECVEPPYGPWYSQKSGVKAAFGDLDGDGYADVLSRDLAGRLWFVPGSTGAGRLLGAGWNAMTAITRHGDFDGDGHEDLIATDTAGKMWLYPVTGSAVFHTRRLVGAGWNTMAKVTAVGDLTGEGYNDLLATDKAGTLWLYPGNGHGNFGARKLISSGWQVMTALTGSGDMNGDKIADFFARDTSGKLWLFGGKGHATFYPRQLVSSGWNVFDSLISVGDTDGDGRNDLNGVTNNRYVMDGYAGYQGWLLLYRGTGSGRTPLRSPVQQSGDWWELNGTY</sequence>
<name>A0A9W4H5H3_9ACTN</name>
<feature type="chain" id="PRO_5040940310" description="ATP/GTP-binding protein" evidence="2">
    <location>
        <begin position="32"/>
        <end position="405"/>
    </location>
</feature>
<dbReference type="Gene3D" id="2.130.10.130">
    <property type="entry name" value="Integrin alpha, N-terminal"/>
    <property type="match status" value="1"/>
</dbReference>
<dbReference type="SUPFAM" id="SSF69318">
    <property type="entry name" value="Integrin alpha N-terminal domain"/>
    <property type="match status" value="1"/>
</dbReference>
<feature type="signal peptide" evidence="2">
    <location>
        <begin position="1"/>
        <end position="31"/>
    </location>
</feature>
<dbReference type="PANTHER" id="PTHR46580">
    <property type="entry name" value="SENSOR KINASE-RELATED"/>
    <property type="match status" value="1"/>
</dbReference>
<gene>
    <name evidence="3" type="ORF">SBRY_50775</name>
</gene>
<dbReference type="InterPro" id="IPR028994">
    <property type="entry name" value="Integrin_alpha_N"/>
</dbReference>
<dbReference type="InterPro" id="IPR013517">
    <property type="entry name" value="FG-GAP"/>
</dbReference>
<dbReference type="RefSeq" id="WP_205045359.1">
    <property type="nucleotide sequence ID" value="NZ_CAJVAX010000019.1"/>
</dbReference>
<dbReference type="Pfam" id="PF03995">
    <property type="entry name" value="Inhibitor_I36"/>
    <property type="match status" value="1"/>
</dbReference>
<comment type="caution">
    <text evidence="3">The sequence shown here is derived from an EMBL/GenBank/DDBJ whole genome shotgun (WGS) entry which is preliminary data.</text>
</comment>